<feature type="region of interest" description="Disordered" evidence="1">
    <location>
        <begin position="66"/>
        <end position="143"/>
    </location>
</feature>
<dbReference type="Proteomes" id="UP000053669">
    <property type="component" value="Unassembled WGS sequence"/>
</dbReference>
<comment type="caution">
    <text evidence="2">The sequence shown here is derived from an EMBL/GenBank/DDBJ whole genome shotgun (WGS) entry which is preliminary data.</text>
</comment>
<feature type="region of interest" description="Disordered" evidence="1">
    <location>
        <begin position="172"/>
        <end position="192"/>
    </location>
</feature>
<feature type="compositionally biased region" description="Low complexity" evidence="1">
    <location>
        <begin position="81"/>
        <end position="107"/>
    </location>
</feature>
<dbReference type="EMBL" id="LMWU01000064">
    <property type="protein sequence ID" value="KUN58172.1"/>
    <property type="molecule type" value="Genomic_DNA"/>
</dbReference>
<gene>
    <name evidence="2" type="ORF">AQJ46_44005</name>
</gene>
<dbReference type="AlphaFoldDB" id="A0A101RM62"/>
<organism evidence="2 3">
    <name type="scientific">Streptomyces canus</name>
    <dbReference type="NCBI Taxonomy" id="58343"/>
    <lineage>
        <taxon>Bacteria</taxon>
        <taxon>Bacillati</taxon>
        <taxon>Actinomycetota</taxon>
        <taxon>Actinomycetes</taxon>
        <taxon>Kitasatosporales</taxon>
        <taxon>Streptomycetaceae</taxon>
        <taxon>Streptomyces</taxon>
        <taxon>Streptomyces aurantiacus group</taxon>
    </lineage>
</organism>
<evidence type="ECO:0000313" key="3">
    <source>
        <dbReference type="Proteomes" id="UP000053669"/>
    </source>
</evidence>
<protein>
    <submittedName>
        <fullName evidence="2">Uncharacterized protein</fullName>
    </submittedName>
</protein>
<sequence length="192" mass="20384">MSGRRRLHLGHGTYGVTGLRLDDALGLLADLGYGGAGLTFDHMHLDPLAPGLAAGFRERGDVPLWRQRKGPVAGGKLPDATTRSNRSWTRSTPASGSSRSRQAAPAPARKKHRLPCRMAVVLPGPSPVRGSHGRLPTSDDNRPLVLLSTPRAVSGRGAAAEVKSLRLRLAGLAGGESRKAPAAPRRRKREPL</sequence>
<proteinExistence type="predicted"/>
<name>A0A101RM62_9ACTN</name>
<evidence type="ECO:0000313" key="2">
    <source>
        <dbReference type="EMBL" id="KUN58172.1"/>
    </source>
</evidence>
<reference evidence="2 3" key="1">
    <citation type="submission" date="2015-10" db="EMBL/GenBank/DDBJ databases">
        <title>Draft genome sequence of Streptomyces canus DSM 40017, type strain for the species Streptomyces canus.</title>
        <authorList>
            <person name="Ruckert C."/>
            <person name="Winkler A."/>
            <person name="Kalinowski J."/>
            <person name="Kampfer P."/>
            <person name="Glaeser S."/>
        </authorList>
    </citation>
    <scope>NUCLEOTIDE SEQUENCE [LARGE SCALE GENOMIC DNA]</scope>
    <source>
        <strain evidence="2 3">DSM 40017</strain>
    </source>
</reference>
<dbReference type="STRING" id="58343.AQJ46_44005"/>
<accession>A0A101RM62</accession>
<evidence type="ECO:0000256" key="1">
    <source>
        <dbReference type="SAM" id="MobiDB-lite"/>
    </source>
</evidence>